<feature type="domain" description="SLH" evidence="2">
    <location>
        <begin position="612"/>
        <end position="668"/>
    </location>
</feature>
<dbReference type="RefSeq" id="WP_289544393.1">
    <property type="nucleotide sequence ID" value="NZ_JAUDDZ010000002.1"/>
</dbReference>
<dbReference type="SUPFAM" id="SSF52266">
    <property type="entry name" value="SGNH hydrolase"/>
    <property type="match status" value="1"/>
</dbReference>
<keyword evidence="4" id="KW-1185">Reference proteome</keyword>
<evidence type="ECO:0000313" key="4">
    <source>
        <dbReference type="Proteomes" id="UP001529421"/>
    </source>
</evidence>
<evidence type="ECO:0000313" key="3">
    <source>
        <dbReference type="EMBL" id="MDM8274418.1"/>
    </source>
</evidence>
<reference evidence="4" key="1">
    <citation type="submission" date="2023-06" db="EMBL/GenBank/DDBJ databases">
        <title>Identification and characterization of horizontal gene transfer across gut microbiota members of farm animals based on homology search.</title>
        <authorList>
            <person name="Zeman M."/>
            <person name="Kubasova T."/>
            <person name="Jahodarova E."/>
            <person name="Nykrynova M."/>
            <person name="Rychlik I."/>
        </authorList>
    </citation>
    <scope>NUCLEOTIDE SEQUENCE [LARGE SCALE GENOMIC DNA]</scope>
    <source>
        <strain evidence="4">154_Feed</strain>
    </source>
</reference>
<dbReference type="PROSITE" id="PS51272">
    <property type="entry name" value="SLH"/>
    <property type="match status" value="3"/>
</dbReference>
<dbReference type="EMBL" id="JAUDDZ010000002">
    <property type="protein sequence ID" value="MDM8274418.1"/>
    <property type="molecule type" value="Genomic_DNA"/>
</dbReference>
<dbReference type="InterPro" id="IPR013830">
    <property type="entry name" value="SGNH_hydro"/>
</dbReference>
<dbReference type="Pfam" id="PF13472">
    <property type="entry name" value="Lipase_GDSL_2"/>
    <property type="match status" value="1"/>
</dbReference>
<dbReference type="Proteomes" id="UP001529421">
    <property type="component" value="Unassembled WGS sequence"/>
</dbReference>
<dbReference type="InterPro" id="IPR001119">
    <property type="entry name" value="SLH_dom"/>
</dbReference>
<evidence type="ECO:0000259" key="2">
    <source>
        <dbReference type="PROSITE" id="PS51272"/>
    </source>
</evidence>
<dbReference type="PANTHER" id="PTHR30383:SF5">
    <property type="entry name" value="SGNH HYDROLASE-TYPE ESTERASE DOMAIN-CONTAINING PROTEIN"/>
    <property type="match status" value="1"/>
</dbReference>
<organism evidence="3 4">
    <name type="scientific">Enorma phocaeensis</name>
    <dbReference type="NCBI Taxonomy" id="1871019"/>
    <lineage>
        <taxon>Bacteria</taxon>
        <taxon>Bacillati</taxon>
        <taxon>Actinomycetota</taxon>
        <taxon>Coriobacteriia</taxon>
        <taxon>Coriobacteriales</taxon>
        <taxon>Coriobacteriaceae</taxon>
        <taxon>Enorma</taxon>
    </lineage>
</organism>
<dbReference type="PANTHER" id="PTHR30383">
    <property type="entry name" value="THIOESTERASE 1/PROTEASE 1/LYSOPHOSPHOLIPASE L1"/>
    <property type="match status" value="1"/>
</dbReference>
<dbReference type="InterPro" id="IPR036514">
    <property type="entry name" value="SGNH_hydro_sf"/>
</dbReference>
<evidence type="ECO:0000256" key="1">
    <source>
        <dbReference type="SAM" id="SignalP"/>
    </source>
</evidence>
<gene>
    <name evidence="3" type="ORF">QUW28_02720</name>
</gene>
<protein>
    <submittedName>
        <fullName evidence="3">S-layer homology domain-containing protein</fullName>
    </submittedName>
</protein>
<feature type="signal peptide" evidence="1">
    <location>
        <begin position="1"/>
        <end position="32"/>
    </location>
</feature>
<dbReference type="InterPro" id="IPR051532">
    <property type="entry name" value="Ester_Hydrolysis_Enzymes"/>
</dbReference>
<proteinExistence type="predicted"/>
<comment type="caution">
    <text evidence="3">The sequence shown here is derived from an EMBL/GenBank/DDBJ whole genome shotgun (WGS) entry which is preliminary data.</text>
</comment>
<dbReference type="Gene3D" id="3.40.50.1110">
    <property type="entry name" value="SGNH hydrolase"/>
    <property type="match status" value="1"/>
</dbReference>
<feature type="domain" description="SLH" evidence="2">
    <location>
        <begin position="480"/>
        <end position="544"/>
    </location>
</feature>
<dbReference type="Pfam" id="PF00395">
    <property type="entry name" value="SLH"/>
    <property type="match status" value="2"/>
</dbReference>
<feature type="domain" description="SLH" evidence="2">
    <location>
        <begin position="546"/>
        <end position="611"/>
    </location>
</feature>
<sequence>MRTVLQGRGGRLLGVLCALVLCLGFLPARAFAAGGESYVALGDSISDGYGVGEGESFPELVAAKRSFSLTSYASSEGFTSTDLVAQLNEGDVAASVAAADVITITVGGNDLMEALYGYLAEQANAVLPGFGFTADAIEGMLASGKPIDMSTLATFTGFLDGFPSSSQAHAALVQLSGNLAKALSAIKTANPDVTCFVVNQYNPYGHLGDSLATVVNTFDTGVQALNAGLSGVASASGVTVVDAYGVFKAATESPCNAAIVDGGSKVNLDFHPNAHGHDLLAQAVDALLPAAPEDPETPPVDEPENPPVQDGPNWAAIAADLAAAKPGSTVEVDMEGTTKVPASALAALAGRDVTARVEMAPGIAWEIDGAAIPADAALSDIDLGIEVGTAGIPADLVGLVAGMPAVQATLAHDGPFGFTLTLAASVAGMPAGVYANAYSYDEDAEALNFEGSAVVSEDGVARLSIDHASQWLVSLDSRSHALPFPDALEGEWYSEAVRWAWLSGAMTGYDAGPSAGLFGTGDALTRAQLASALYKAAGEPEADPAGAAAFVDCSAVSWYAEAVAWAASQGLMTGYDDGTGRFGPEDELTREQLAAVFWRAAGEPAADADLSAFPDGDSTSAWALEPVEWAVEAGLLGGYDDTGELAPGDDLERAQLAAVLMRLAQEVA</sequence>
<feature type="chain" id="PRO_5046823459" evidence="1">
    <location>
        <begin position="33"/>
        <end position="668"/>
    </location>
</feature>
<accession>A0ABT7V7E2</accession>
<name>A0ABT7V7E2_9ACTN</name>
<keyword evidence="1" id="KW-0732">Signal</keyword>